<evidence type="ECO:0000256" key="1">
    <source>
        <dbReference type="SAM" id="MobiDB-lite"/>
    </source>
</evidence>
<keyword evidence="2" id="KW-0812">Transmembrane</keyword>
<gene>
    <name evidence="3" type="ORF">ME791_07310</name>
</gene>
<evidence type="ECO:0000256" key="2">
    <source>
        <dbReference type="SAM" id="Phobius"/>
    </source>
</evidence>
<keyword evidence="2" id="KW-0472">Membrane</keyword>
<dbReference type="AlphaFoldDB" id="A0ABD0AFB7"/>
<dbReference type="Proteomes" id="UP001054884">
    <property type="component" value="Unassembled WGS sequence"/>
</dbReference>
<proteinExistence type="predicted"/>
<organism evidence="3 4">
    <name type="scientific">Lactobacillus delbrueckii</name>
    <dbReference type="NCBI Taxonomy" id="1584"/>
    <lineage>
        <taxon>Bacteria</taxon>
        <taxon>Bacillati</taxon>
        <taxon>Bacillota</taxon>
        <taxon>Bacilli</taxon>
        <taxon>Lactobacillales</taxon>
        <taxon>Lactobacillaceae</taxon>
        <taxon>Lactobacillus</taxon>
    </lineage>
</organism>
<reference evidence="3 4" key="1">
    <citation type="journal article" date="2022" name="J. Dairy Sci.">
        <title>Genetic diversity of Lactobacillus delbrueckii isolated from raw milk in Hokkaido, Japan.</title>
        <authorList>
            <person name="Tsuchihashi H."/>
            <person name="Ichikawa A."/>
            <person name="Takeda M."/>
            <person name="Koizumi A."/>
            <person name="Mizoguchi C."/>
            <person name="Ishida T."/>
            <person name="Kimura K."/>
        </authorList>
    </citation>
    <scope>NUCLEOTIDE SEQUENCE [LARGE SCALE GENOMIC DNA]</scope>
    <source>
        <strain evidence="3 4">ME-791</strain>
    </source>
</reference>
<evidence type="ECO:0000313" key="4">
    <source>
        <dbReference type="Proteomes" id="UP001054884"/>
    </source>
</evidence>
<name>A0ABD0AFB7_9LACO</name>
<keyword evidence="2" id="KW-1133">Transmembrane helix</keyword>
<dbReference type="EMBL" id="BNHY01000011">
    <property type="protein sequence ID" value="GHN33579.1"/>
    <property type="molecule type" value="Genomic_DNA"/>
</dbReference>
<protein>
    <submittedName>
        <fullName evidence="3">Uncharacterized protein</fullName>
    </submittedName>
</protein>
<comment type="caution">
    <text evidence="3">The sequence shown here is derived from an EMBL/GenBank/DDBJ whole genome shotgun (WGS) entry which is preliminary data.</text>
</comment>
<feature type="compositionally biased region" description="Polar residues" evidence="1">
    <location>
        <begin position="14"/>
        <end position="50"/>
    </location>
</feature>
<feature type="region of interest" description="Disordered" evidence="1">
    <location>
        <begin position="13"/>
        <end position="50"/>
    </location>
</feature>
<evidence type="ECO:0000313" key="3">
    <source>
        <dbReference type="EMBL" id="GHN33579.1"/>
    </source>
</evidence>
<feature type="transmembrane region" description="Helical" evidence="2">
    <location>
        <begin position="96"/>
        <end position="114"/>
    </location>
</feature>
<accession>A0ABD0AFB7</accession>
<sequence length="117" mass="12662">MSNENVISMHGDLSGSSISAKDHNNNPNSLITGTFSSYNSNGGEPPMNSNEYVTHQELELHTEKLLHHIDNKFAETNKNIGDVKDSTNLANGKANWILGILSSIIAGIVVALITKFL</sequence>
<dbReference type="RefSeq" id="WP_231527259.1">
    <property type="nucleotide sequence ID" value="NZ_BNHQ01000015.1"/>
</dbReference>